<keyword evidence="2" id="KW-1185">Reference proteome</keyword>
<sequence length="78" mass="9565">MKGQRGEIPNWIVSRKDKKLDWQLQNYRSKNKVQRKKRQHLRNDQHIHCLLQISKENMKLKKILKRRKRKGKENGSSF</sequence>
<name>A0AAN8J9N5_PATCE</name>
<proteinExistence type="predicted"/>
<dbReference type="EMBL" id="JAZGQO010000013">
    <property type="protein sequence ID" value="KAK6171740.1"/>
    <property type="molecule type" value="Genomic_DNA"/>
</dbReference>
<evidence type="ECO:0000313" key="2">
    <source>
        <dbReference type="Proteomes" id="UP001347796"/>
    </source>
</evidence>
<dbReference type="AlphaFoldDB" id="A0AAN8J9N5"/>
<accession>A0AAN8J9N5</accession>
<gene>
    <name evidence="1" type="ORF">SNE40_018178</name>
</gene>
<reference evidence="1 2" key="1">
    <citation type="submission" date="2024-01" db="EMBL/GenBank/DDBJ databases">
        <title>The genome of the rayed Mediterranean limpet Patella caerulea (Linnaeus, 1758).</title>
        <authorList>
            <person name="Anh-Thu Weber A."/>
            <person name="Halstead-Nussloch G."/>
        </authorList>
    </citation>
    <scope>NUCLEOTIDE SEQUENCE [LARGE SCALE GENOMIC DNA]</scope>
    <source>
        <strain evidence="1">AATW-2023a</strain>
        <tissue evidence="1">Whole specimen</tissue>
    </source>
</reference>
<comment type="caution">
    <text evidence="1">The sequence shown here is derived from an EMBL/GenBank/DDBJ whole genome shotgun (WGS) entry which is preliminary data.</text>
</comment>
<dbReference type="Proteomes" id="UP001347796">
    <property type="component" value="Unassembled WGS sequence"/>
</dbReference>
<evidence type="ECO:0000313" key="1">
    <source>
        <dbReference type="EMBL" id="KAK6171740.1"/>
    </source>
</evidence>
<organism evidence="1 2">
    <name type="scientific">Patella caerulea</name>
    <name type="common">Rayed Mediterranean limpet</name>
    <dbReference type="NCBI Taxonomy" id="87958"/>
    <lineage>
        <taxon>Eukaryota</taxon>
        <taxon>Metazoa</taxon>
        <taxon>Spiralia</taxon>
        <taxon>Lophotrochozoa</taxon>
        <taxon>Mollusca</taxon>
        <taxon>Gastropoda</taxon>
        <taxon>Patellogastropoda</taxon>
        <taxon>Patelloidea</taxon>
        <taxon>Patellidae</taxon>
        <taxon>Patella</taxon>
    </lineage>
</organism>
<protein>
    <submittedName>
        <fullName evidence="1">Uncharacterized protein</fullName>
    </submittedName>
</protein>